<dbReference type="PANTHER" id="PTHR37305:SF1">
    <property type="entry name" value="MEMBRANE PROTEIN"/>
    <property type="match status" value="1"/>
</dbReference>
<feature type="transmembrane region" description="Helical" evidence="1">
    <location>
        <begin position="156"/>
        <end position="183"/>
    </location>
</feature>
<feature type="transmembrane region" description="Helical" evidence="1">
    <location>
        <begin position="195"/>
        <end position="216"/>
    </location>
</feature>
<evidence type="ECO:0000313" key="3">
    <source>
        <dbReference type="Proteomes" id="UP000295418"/>
    </source>
</evidence>
<dbReference type="AlphaFoldDB" id="A0A4R4EKQ9"/>
<keyword evidence="1" id="KW-0812">Transmembrane</keyword>
<proteinExistence type="predicted"/>
<feature type="transmembrane region" description="Helical" evidence="1">
    <location>
        <begin position="34"/>
        <end position="53"/>
    </location>
</feature>
<dbReference type="Pfam" id="PF12730">
    <property type="entry name" value="ABC2_membrane_4"/>
    <property type="match status" value="1"/>
</dbReference>
<evidence type="ECO:0000313" key="2">
    <source>
        <dbReference type="EMBL" id="TCZ78868.1"/>
    </source>
</evidence>
<feature type="transmembrane region" description="Helical" evidence="1">
    <location>
        <begin position="73"/>
        <end position="93"/>
    </location>
</feature>
<feature type="transmembrane region" description="Helical" evidence="1">
    <location>
        <begin position="120"/>
        <end position="144"/>
    </location>
</feature>
<keyword evidence="1" id="KW-0472">Membrane</keyword>
<keyword evidence="3" id="KW-1185">Reference proteome</keyword>
<name>A0A4R4EKQ9_9BACL</name>
<evidence type="ECO:0000256" key="1">
    <source>
        <dbReference type="SAM" id="Phobius"/>
    </source>
</evidence>
<feature type="transmembrane region" description="Helical" evidence="1">
    <location>
        <begin position="236"/>
        <end position="258"/>
    </location>
</feature>
<protein>
    <submittedName>
        <fullName evidence="2">ABC transporter permease</fullName>
    </submittedName>
</protein>
<comment type="caution">
    <text evidence="2">The sequence shown here is derived from an EMBL/GenBank/DDBJ whole genome shotgun (WGS) entry which is preliminary data.</text>
</comment>
<dbReference type="PANTHER" id="PTHR37305">
    <property type="entry name" value="INTEGRAL MEMBRANE PROTEIN-RELATED"/>
    <property type="match status" value="1"/>
</dbReference>
<accession>A0A4R4EKQ9</accession>
<organism evidence="2 3">
    <name type="scientific">Paenibacillus albiflavus</name>
    <dbReference type="NCBI Taxonomy" id="2545760"/>
    <lineage>
        <taxon>Bacteria</taxon>
        <taxon>Bacillati</taxon>
        <taxon>Bacillota</taxon>
        <taxon>Bacilli</taxon>
        <taxon>Bacillales</taxon>
        <taxon>Paenibacillaceae</taxon>
        <taxon>Paenibacillus</taxon>
    </lineage>
</organism>
<sequence length="263" mass="29107">MKAWRITSRRLQEVKALLSLIHTEMLKLKRKRMLWVMFGIAAAMPALITFYASGISRENSLMDSFMDFYKMSLGYMNILILPCMLGILGTMIFTDEYKNDTMKQLAVVPVTKIELLISKIAMLFILSTTIMLFTGVLNVIGGFIAGGFSDINGTLILRVFSLCLISGLLTPLALMPVVLVIVISKKGYILPISLNVVYVFLGYIAASSLVGIHPISSLMKIVWHNNKEGVLLDGSLPMSMINIAAIALVCFATSALFLKRRLD</sequence>
<dbReference type="EMBL" id="SKFG01000004">
    <property type="protein sequence ID" value="TCZ78868.1"/>
    <property type="molecule type" value="Genomic_DNA"/>
</dbReference>
<dbReference type="Proteomes" id="UP000295418">
    <property type="component" value="Unassembled WGS sequence"/>
</dbReference>
<reference evidence="2 3" key="1">
    <citation type="submission" date="2019-03" db="EMBL/GenBank/DDBJ databases">
        <authorList>
            <person name="Kim M.K.M."/>
        </authorList>
    </citation>
    <scope>NUCLEOTIDE SEQUENCE [LARGE SCALE GENOMIC DNA]</scope>
    <source>
        <strain evidence="2 3">18JY21-1</strain>
    </source>
</reference>
<gene>
    <name evidence="2" type="ORF">E0485_07295</name>
</gene>
<dbReference type="OrthoDB" id="2584645at2"/>
<keyword evidence="1" id="KW-1133">Transmembrane helix</keyword>